<evidence type="ECO:0000256" key="4">
    <source>
        <dbReference type="NCBIfam" id="TIGR03244"/>
    </source>
</evidence>
<evidence type="ECO:0000256" key="3">
    <source>
        <dbReference type="ARBA" id="ARBA00023315"/>
    </source>
</evidence>
<dbReference type="Pfam" id="PF04958">
    <property type="entry name" value="AstA"/>
    <property type="match status" value="1"/>
</dbReference>
<dbReference type="NCBIfam" id="TIGR03243">
    <property type="entry name" value="arg_catab_AOST"/>
    <property type="match status" value="1"/>
</dbReference>
<dbReference type="SUPFAM" id="SSF55729">
    <property type="entry name" value="Acyl-CoA N-acyltransferases (Nat)"/>
    <property type="match status" value="1"/>
</dbReference>
<evidence type="ECO:0000313" key="6">
    <source>
        <dbReference type="Proteomes" id="UP000294963"/>
    </source>
</evidence>
<keyword evidence="3" id="KW-0012">Acyltransferase</keyword>
<protein>
    <recommendedName>
        <fullName evidence="4">Arginine N-succinyltransferase</fullName>
        <ecNumber evidence="4">2.3.1.109</ecNumber>
    </recommendedName>
</protein>
<dbReference type="OrthoDB" id="21121at2"/>
<evidence type="ECO:0000256" key="1">
    <source>
        <dbReference type="ARBA" id="ARBA00022503"/>
    </source>
</evidence>
<accession>A0A4R1XUE2</accession>
<proteinExistence type="predicted"/>
<dbReference type="InterPro" id="IPR017650">
    <property type="entry name" value="Arginine_N-succinylTrfase"/>
</dbReference>
<dbReference type="InterPro" id="IPR016181">
    <property type="entry name" value="Acyl_CoA_acyltransferase"/>
</dbReference>
<evidence type="ECO:0000256" key="2">
    <source>
        <dbReference type="ARBA" id="ARBA00022679"/>
    </source>
</evidence>
<dbReference type="Gene3D" id="2.40.40.20">
    <property type="match status" value="1"/>
</dbReference>
<reference evidence="5 6" key="1">
    <citation type="submission" date="2019-03" db="EMBL/GenBank/DDBJ databases">
        <title>Genomic analyses of the natural microbiome of Caenorhabditis elegans.</title>
        <authorList>
            <person name="Samuel B."/>
        </authorList>
    </citation>
    <scope>NUCLEOTIDE SEQUENCE [LARGE SCALE GENOMIC DNA]</scope>
    <source>
        <strain evidence="5 6">JUb89</strain>
    </source>
</reference>
<dbReference type="EC" id="2.3.1.109" evidence="4"/>
<comment type="caution">
    <text evidence="5">The sequence shown here is derived from an EMBL/GenBank/DDBJ whole genome shotgun (WGS) entry which is preliminary data.</text>
</comment>
<dbReference type="GO" id="GO:0008791">
    <property type="term" value="F:arginine N-succinyltransferase activity"/>
    <property type="evidence" value="ECO:0007669"/>
    <property type="project" value="UniProtKB-UniRule"/>
</dbReference>
<evidence type="ECO:0000313" key="5">
    <source>
        <dbReference type="EMBL" id="TCM68094.1"/>
    </source>
</evidence>
<dbReference type="GO" id="GO:0006527">
    <property type="term" value="P:L-arginine catabolic process"/>
    <property type="evidence" value="ECO:0007669"/>
    <property type="project" value="UniProtKB-UniRule"/>
</dbReference>
<dbReference type="InterPro" id="IPR007041">
    <property type="entry name" value="Arg_succinylTrfase_AstA/AruG"/>
</dbReference>
<dbReference type="Proteomes" id="UP000294963">
    <property type="component" value="Unassembled WGS sequence"/>
</dbReference>
<name>A0A4R1XUE2_ACICA</name>
<sequence>MMIVRHAEHRDIDEIYVLAVKSGVGMTSLPSNKEILAARIARTQHTLDGQLARGEQGYLFVLEDTELKKVVGLSAIEVAVGLMEPFYNFHVGKQVHASQALKVYKTLNTMFLSNDLTGSSELCTLFLDPDFRENQNGKFLSKVRFLFIAAFQSCFESKLIAEMRGYSDEEGRSPLWDALGNQFFNMDFATADYLSGIGQKVFIAELMPRFPVYIDLLPQSAQQVIGQVHPQTQPALHMLALEGLKNQGYVDIFDGGPTVEAEIKNLRAVKDNRVVQARIYEQPKASTISYLVANDHYENYRVILVNAAIEQDSIQLSVEQAKALNVKDGSQVRILPLNISE</sequence>
<gene>
    <name evidence="5" type="ORF">EC844_10676</name>
</gene>
<keyword evidence="2 5" id="KW-0808">Transferase</keyword>
<keyword evidence="6" id="KW-1185">Reference proteome</keyword>
<organism evidence="5 6">
    <name type="scientific">Acinetobacter calcoaceticus</name>
    <dbReference type="NCBI Taxonomy" id="471"/>
    <lineage>
        <taxon>Bacteria</taxon>
        <taxon>Pseudomonadati</taxon>
        <taxon>Pseudomonadota</taxon>
        <taxon>Gammaproteobacteria</taxon>
        <taxon>Moraxellales</taxon>
        <taxon>Moraxellaceae</taxon>
        <taxon>Acinetobacter</taxon>
        <taxon>Acinetobacter calcoaceticus/baumannii complex</taxon>
    </lineage>
</organism>
<dbReference type="EMBL" id="SLVJ01000006">
    <property type="protein sequence ID" value="TCM68094.1"/>
    <property type="molecule type" value="Genomic_DNA"/>
</dbReference>
<keyword evidence="1" id="KW-0056">Arginine metabolism</keyword>
<dbReference type="AlphaFoldDB" id="A0A4R1XUE2"/>
<dbReference type="NCBIfam" id="TIGR03244">
    <property type="entry name" value="arg_catab_AstA"/>
    <property type="match status" value="1"/>
</dbReference>
<dbReference type="PANTHER" id="PTHR30420:SF1">
    <property type="entry name" value="ARGININE N-SUCCINYLTRANSFERASE"/>
    <property type="match status" value="1"/>
</dbReference>
<dbReference type="PANTHER" id="PTHR30420">
    <property type="entry name" value="N-SUCCINYLARGININE DIHYDROLASE"/>
    <property type="match status" value="1"/>
</dbReference>